<keyword evidence="1" id="KW-0812">Transmembrane</keyword>
<sequence>MAGMSGIQFPAGEDGERSTLRAGSDALAAAVKGVDAELAEQITRSGKKFRFEYAKYYVRMNELSAVSKANALEIARAGLEHLHGAFEYVHDGKAYSLAEAMKTISGSFDTMEIHGTVSENAIPSRLDVPYGKSALFGPVLSGKLREWAQRGTIEPSAAAAIRMVAENGKWLDLRGKYFVLLGAGSAMGPLPFLLSCGANVIAIDLDRPQIWERIIGVARASPGTLIFPVKQGSQPKTDEELFAAAGCNLFTQTPQILNWLVGVKPEQQLIVGTYAYLDGAKHVQVALAMDAIVQGLLQERGDIFLASLGTPTDTYAIPEDAYNASIKNFNERGALEKLFQLNSKWCVKNARKPVKAADGTDYYICDTILSTQGPNYTLAKRVQLWRAMLTREDAGCAVSLNIAPSTSTKSVMIKKEIVWVLSGISYFAPMEVFEQETSNVVMAALLVHDLNNKQSVAYKSAKSLGNPLELFLENAFHGGTFRMAYKMESAAVPAAIVHLASANAAVLGLILLLVVVFVGLVAAKLPKLV</sequence>
<name>A0A5J4YJZ2_PORPP</name>
<protein>
    <submittedName>
        <fullName evidence="2">Uncharacterized protein</fullName>
    </submittedName>
</protein>
<keyword evidence="1" id="KW-0472">Membrane</keyword>
<dbReference type="AlphaFoldDB" id="A0A5J4YJZ2"/>
<dbReference type="OrthoDB" id="46988at2759"/>
<feature type="transmembrane region" description="Helical" evidence="1">
    <location>
        <begin position="504"/>
        <end position="523"/>
    </location>
</feature>
<dbReference type="Proteomes" id="UP000324585">
    <property type="component" value="Unassembled WGS sequence"/>
</dbReference>
<evidence type="ECO:0000313" key="2">
    <source>
        <dbReference type="EMBL" id="KAA8491074.1"/>
    </source>
</evidence>
<keyword evidence="3" id="KW-1185">Reference proteome</keyword>
<evidence type="ECO:0000256" key="1">
    <source>
        <dbReference type="SAM" id="Phobius"/>
    </source>
</evidence>
<proteinExistence type="predicted"/>
<keyword evidence="1" id="KW-1133">Transmembrane helix</keyword>
<evidence type="ECO:0000313" key="3">
    <source>
        <dbReference type="Proteomes" id="UP000324585"/>
    </source>
</evidence>
<dbReference type="EMBL" id="VRMN01000016">
    <property type="protein sequence ID" value="KAA8491074.1"/>
    <property type="molecule type" value="Genomic_DNA"/>
</dbReference>
<accession>A0A5J4YJZ2</accession>
<comment type="caution">
    <text evidence="2">The sequence shown here is derived from an EMBL/GenBank/DDBJ whole genome shotgun (WGS) entry which is preliminary data.</text>
</comment>
<gene>
    <name evidence="2" type="ORF">FVE85_4491</name>
</gene>
<organism evidence="2 3">
    <name type="scientific">Porphyridium purpureum</name>
    <name type="common">Red alga</name>
    <name type="synonym">Porphyridium cruentum</name>
    <dbReference type="NCBI Taxonomy" id="35688"/>
    <lineage>
        <taxon>Eukaryota</taxon>
        <taxon>Rhodophyta</taxon>
        <taxon>Bangiophyceae</taxon>
        <taxon>Porphyridiales</taxon>
        <taxon>Porphyridiaceae</taxon>
        <taxon>Porphyridium</taxon>
    </lineage>
</organism>
<dbReference type="OMA" id="AKWKANI"/>
<reference evidence="3" key="1">
    <citation type="journal article" date="2019" name="Nat. Commun.">
        <title>Expansion of phycobilisome linker gene families in mesophilic red algae.</title>
        <authorList>
            <person name="Lee J."/>
            <person name="Kim D."/>
            <person name="Bhattacharya D."/>
            <person name="Yoon H.S."/>
        </authorList>
    </citation>
    <scope>NUCLEOTIDE SEQUENCE [LARGE SCALE GENOMIC DNA]</scope>
    <source>
        <strain evidence="3">CCMP 1328</strain>
    </source>
</reference>